<sequence>MPAAPTTRREYLLAAVEAHGGEVTTQVAEELMTGSPWPTAGRNTLRKDLRGLARDGRLTAQDRPQDGRRAYRSPALVKETTR</sequence>
<proteinExistence type="predicted"/>
<comment type="caution">
    <text evidence="2">The sequence shown here is derived from an EMBL/GenBank/DDBJ whole genome shotgun (WGS) entry which is preliminary data.</text>
</comment>
<protein>
    <submittedName>
        <fullName evidence="2">Uncharacterized protein</fullName>
    </submittedName>
</protein>
<dbReference type="EMBL" id="JYJH01000004">
    <property type="protein sequence ID" value="KJK40446.1"/>
    <property type="molecule type" value="Genomic_DNA"/>
</dbReference>
<evidence type="ECO:0000256" key="1">
    <source>
        <dbReference type="SAM" id="MobiDB-lite"/>
    </source>
</evidence>
<name>A0A0M2GQN5_9ACTN</name>
<dbReference type="PATRIC" id="fig|284040.3.peg.4879"/>
<accession>A0A0M2GQN5</accession>
<evidence type="ECO:0000313" key="2">
    <source>
        <dbReference type="EMBL" id="KJK40446.1"/>
    </source>
</evidence>
<gene>
    <name evidence="2" type="ORF">UK15_07920</name>
</gene>
<organism evidence="2 3">
    <name type="scientific">Streptomyces variegatus</name>
    <dbReference type="NCBI Taxonomy" id="284040"/>
    <lineage>
        <taxon>Bacteria</taxon>
        <taxon>Bacillati</taxon>
        <taxon>Actinomycetota</taxon>
        <taxon>Actinomycetes</taxon>
        <taxon>Kitasatosporales</taxon>
        <taxon>Streptomycetaceae</taxon>
        <taxon>Streptomyces</taxon>
    </lineage>
</organism>
<dbReference type="AlphaFoldDB" id="A0A0M2GQN5"/>
<evidence type="ECO:0000313" key="3">
    <source>
        <dbReference type="Proteomes" id="UP000034786"/>
    </source>
</evidence>
<reference evidence="3" key="1">
    <citation type="submission" date="2015-02" db="EMBL/GenBank/DDBJ databases">
        <authorList>
            <person name="Ju K.-S."/>
            <person name="Doroghazi J.R."/>
            <person name="Metcalf W."/>
        </authorList>
    </citation>
    <scope>NUCLEOTIDE SEQUENCE [LARGE SCALE GENOMIC DNA]</scope>
    <source>
        <strain evidence="3">NRRL B-16380</strain>
    </source>
</reference>
<keyword evidence="3" id="KW-1185">Reference proteome</keyword>
<feature type="region of interest" description="Disordered" evidence="1">
    <location>
        <begin position="49"/>
        <end position="82"/>
    </location>
</feature>
<dbReference type="Proteomes" id="UP000034786">
    <property type="component" value="Unassembled WGS sequence"/>
</dbReference>